<evidence type="ECO:0000313" key="1">
    <source>
        <dbReference type="EMBL" id="KAK7311301.1"/>
    </source>
</evidence>
<sequence length="129" mass="14156">MQKPFEGKNYTLPNTDNGAHFTSLREKHISHLHPTSLTSPFLTPPPPSLLISATVSSSVADLRCATQSPPHCTASPCSVRQMGGHPNHGEAMEWTEECEKFFLEILAEMVNRDPNDLIILTWIGCSLGS</sequence>
<protein>
    <submittedName>
        <fullName evidence="1">Uncharacterized protein</fullName>
    </submittedName>
</protein>
<dbReference type="AlphaFoldDB" id="A0AAN9PUK7"/>
<accession>A0AAN9PUK7</accession>
<reference evidence="1 2" key="1">
    <citation type="submission" date="2024-01" db="EMBL/GenBank/DDBJ databases">
        <title>The genomes of 5 underutilized Papilionoideae crops provide insights into root nodulation and disease resistance.</title>
        <authorList>
            <person name="Yuan L."/>
        </authorList>
    </citation>
    <scope>NUCLEOTIDE SEQUENCE [LARGE SCALE GENOMIC DNA]</scope>
    <source>
        <strain evidence="1">LY-2023</strain>
        <tissue evidence="1">Leaf</tissue>
    </source>
</reference>
<gene>
    <name evidence="1" type="ORF">RJT34_09347</name>
</gene>
<proteinExistence type="predicted"/>
<comment type="caution">
    <text evidence="1">The sequence shown here is derived from an EMBL/GenBank/DDBJ whole genome shotgun (WGS) entry which is preliminary data.</text>
</comment>
<organism evidence="1 2">
    <name type="scientific">Clitoria ternatea</name>
    <name type="common">Butterfly pea</name>
    <dbReference type="NCBI Taxonomy" id="43366"/>
    <lineage>
        <taxon>Eukaryota</taxon>
        <taxon>Viridiplantae</taxon>
        <taxon>Streptophyta</taxon>
        <taxon>Embryophyta</taxon>
        <taxon>Tracheophyta</taxon>
        <taxon>Spermatophyta</taxon>
        <taxon>Magnoliopsida</taxon>
        <taxon>eudicotyledons</taxon>
        <taxon>Gunneridae</taxon>
        <taxon>Pentapetalae</taxon>
        <taxon>rosids</taxon>
        <taxon>fabids</taxon>
        <taxon>Fabales</taxon>
        <taxon>Fabaceae</taxon>
        <taxon>Papilionoideae</taxon>
        <taxon>50 kb inversion clade</taxon>
        <taxon>NPAAA clade</taxon>
        <taxon>indigoferoid/millettioid clade</taxon>
        <taxon>Phaseoleae</taxon>
        <taxon>Clitoria</taxon>
    </lineage>
</organism>
<keyword evidence="2" id="KW-1185">Reference proteome</keyword>
<dbReference type="EMBL" id="JAYKXN010000002">
    <property type="protein sequence ID" value="KAK7311301.1"/>
    <property type="molecule type" value="Genomic_DNA"/>
</dbReference>
<dbReference type="Proteomes" id="UP001359559">
    <property type="component" value="Unassembled WGS sequence"/>
</dbReference>
<evidence type="ECO:0000313" key="2">
    <source>
        <dbReference type="Proteomes" id="UP001359559"/>
    </source>
</evidence>
<name>A0AAN9PUK7_CLITE</name>